<dbReference type="Pfam" id="PF03719">
    <property type="entry name" value="Ribosomal_S5_C"/>
    <property type="match status" value="1"/>
</dbReference>
<feature type="domain" description="S5 DRBM" evidence="7">
    <location>
        <begin position="527"/>
        <end position="590"/>
    </location>
</feature>
<evidence type="ECO:0000259" key="7">
    <source>
        <dbReference type="PROSITE" id="PS50881"/>
    </source>
</evidence>
<evidence type="ECO:0000313" key="8">
    <source>
        <dbReference type="EMBL" id="GAX76487.1"/>
    </source>
</evidence>
<evidence type="ECO:0000256" key="4">
    <source>
        <dbReference type="PROSITE-ProRule" id="PRU00268"/>
    </source>
</evidence>
<dbReference type="PANTHER" id="PTHR48277:SF1">
    <property type="entry name" value="MITOCHONDRIAL RIBOSOMAL PROTEIN S5"/>
    <property type="match status" value="1"/>
</dbReference>
<feature type="region of interest" description="Disordered" evidence="6">
    <location>
        <begin position="136"/>
        <end position="165"/>
    </location>
</feature>
<evidence type="ECO:0000313" key="9">
    <source>
        <dbReference type="Proteomes" id="UP000232323"/>
    </source>
</evidence>
<dbReference type="InterPro" id="IPR000851">
    <property type="entry name" value="Ribosomal_uS5"/>
</dbReference>
<reference evidence="8 9" key="1">
    <citation type="submission" date="2017-08" db="EMBL/GenBank/DDBJ databases">
        <title>Acidophilic green algal genome provides insights into adaptation to an acidic environment.</title>
        <authorList>
            <person name="Hirooka S."/>
            <person name="Hirose Y."/>
            <person name="Kanesaki Y."/>
            <person name="Higuchi S."/>
            <person name="Fujiwara T."/>
            <person name="Onuma R."/>
            <person name="Era A."/>
            <person name="Ohbayashi R."/>
            <person name="Uzuka A."/>
            <person name="Nozaki H."/>
            <person name="Yoshikawa H."/>
            <person name="Miyagishima S.Y."/>
        </authorList>
    </citation>
    <scope>NUCLEOTIDE SEQUENCE [LARGE SCALE GENOMIC DNA]</scope>
    <source>
        <strain evidence="8 9">NIES-2499</strain>
    </source>
</reference>
<accession>A0A250X085</accession>
<gene>
    <name evidence="8" type="ORF">CEUSTIGMA_g3932.t1</name>
</gene>
<evidence type="ECO:0000256" key="3">
    <source>
        <dbReference type="ARBA" id="ARBA00023274"/>
    </source>
</evidence>
<dbReference type="AlphaFoldDB" id="A0A250X085"/>
<organism evidence="8 9">
    <name type="scientific">Chlamydomonas eustigma</name>
    <dbReference type="NCBI Taxonomy" id="1157962"/>
    <lineage>
        <taxon>Eukaryota</taxon>
        <taxon>Viridiplantae</taxon>
        <taxon>Chlorophyta</taxon>
        <taxon>core chlorophytes</taxon>
        <taxon>Chlorophyceae</taxon>
        <taxon>CS clade</taxon>
        <taxon>Chlamydomonadales</taxon>
        <taxon>Chlamydomonadaceae</taxon>
        <taxon>Chlamydomonas</taxon>
    </lineage>
</organism>
<dbReference type="Proteomes" id="UP000232323">
    <property type="component" value="Unassembled WGS sequence"/>
</dbReference>
<dbReference type="InterPro" id="IPR014721">
    <property type="entry name" value="Ribsml_uS5_D2-typ_fold_subgr"/>
</dbReference>
<protein>
    <recommendedName>
        <fullName evidence="7">S5 DRBM domain-containing protein</fullName>
    </recommendedName>
</protein>
<keyword evidence="3 4" id="KW-0687">Ribonucleoprotein</keyword>
<dbReference type="OrthoDB" id="309483at2759"/>
<evidence type="ECO:0000256" key="6">
    <source>
        <dbReference type="SAM" id="MobiDB-lite"/>
    </source>
</evidence>
<dbReference type="Pfam" id="PF00333">
    <property type="entry name" value="Ribosomal_S5"/>
    <property type="match status" value="1"/>
</dbReference>
<sequence>MASSGSLTRNVGKVTNCVSSLRIVPFTRHCKRVSKFHDVRSSQIVRAAEVESEAPTGSPEPENEFEFNMNDAKKNNEYAASDVEAALRFYFEGGAAPAHNDDFVGNEYGEEDASFFDDIDNNEAYDADEYIAAGIPEAAPKKRRGGRKADGEEEEEDDQFSKGKQLDKFKAMEDQMVMEAALEEEYGSDYDRETDAQIVGSQGVWDWLTDADAAPEAGEELGSKKLATIRRSRIELPSDREVLSAFNTLKMEELDDQTRDLLDLIVGDEVTEDELKTLDFNVSTEDLPESDIFTPEDIARVEGVAGQYLDEPEMEDIALPVPALVADESSVDKDSLTSYLAALKESAAADSELTVDEVKAMFSADGEAVEIDADAEVEDDAEVASIIAADDEVTMGELDLDLDEADELKITVEEEVDQEVKDVKAELRALAFIEEFTEMDLPDAEQLAILDQYISSADDFLQAEEQRKSSAQQMVADGELSADVFAEDLEEVPDLEKEYAEEFAEGFADDEADNAVVYDDDEDGEQWVERIIELNRVTKVVKGGKIMGFRCTAVVGNQNGLVGVGCMAGRDVAVAAKRALVDAKKNIVKVTLVGANTIPHKSEAKYHAARCVLVPASDGTGVIAGGSIKSVLELAGVQNVLAKRIGCRSLLNNARATVKALQQLKSLNEVAQSRGVPMERLLLPKNA</sequence>
<dbReference type="GO" id="GO:0005737">
    <property type="term" value="C:cytoplasm"/>
    <property type="evidence" value="ECO:0007669"/>
    <property type="project" value="UniProtKB-ARBA"/>
</dbReference>
<evidence type="ECO:0000256" key="2">
    <source>
        <dbReference type="ARBA" id="ARBA00022980"/>
    </source>
</evidence>
<dbReference type="InterPro" id="IPR020568">
    <property type="entry name" value="Ribosomal_Su5_D2-typ_SF"/>
</dbReference>
<dbReference type="EMBL" id="BEGY01000018">
    <property type="protein sequence ID" value="GAX76487.1"/>
    <property type="molecule type" value="Genomic_DNA"/>
</dbReference>
<dbReference type="GO" id="GO:0006412">
    <property type="term" value="P:translation"/>
    <property type="evidence" value="ECO:0007669"/>
    <property type="project" value="InterPro"/>
</dbReference>
<keyword evidence="2 4" id="KW-0689">Ribosomal protein</keyword>
<dbReference type="GO" id="GO:0003723">
    <property type="term" value="F:RNA binding"/>
    <property type="evidence" value="ECO:0007669"/>
    <property type="project" value="InterPro"/>
</dbReference>
<dbReference type="Gene3D" id="3.30.230.10">
    <property type="match status" value="1"/>
</dbReference>
<comment type="caution">
    <text evidence="8">The sequence shown here is derived from an EMBL/GenBank/DDBJ whole genome shotgun (WGS) entry which is preliminary data.</text>
</comment>
<dbReference type="FunFam" id="3.30.230.10:FF:000002">
    <property type="entry name" value="30S ribosomal protein S5"/>
    <property type="match status" value="1"/>
</dbReference>
<dbReference type="STRING" id="1157962.A0A250X085"/>
<keyword evidence="9" id="KW-1185">Reference proteome</keyword>
<evidence type="ECO:0000256" key="1">
    <source>
        <dbReference type="ARBA" id="ARBA00008945"/>
    </source>
</evidence>
<dbReference type="InterPro" id="IPR013810">
    <property type="entry name" value="Ribosomal_uS5_N"/>
</dbReference>
<dbReference type="GO" id="GO:1990904">
    <property type="term" value="C:ribonucleoprotein complex"/>
    <property type="evidence" value="ECO:0007669"/>
    <property type="project" value="UniProtKB-UniRule"/>
</dbReference>
<evidence type="ECO:0000256" key="5">
    <source>
        <dbReference type="RuleBase" id="RU003823"/>
    </source>
</evidence>
<dbReference type="GO" id="GO:0005840">
    <property type="term" value="C:ribosome"/>
    <property type="evidence" value="ECO:0007669"/>
    <property type="project" value="UniProtKB-KW"/>
</dbReference>
<dbReference type="Gene3D" id="3.30.160.20">
    <property type="match status" value="1"/>
</dbReference>
<dbReference type="InterPro" id="IPR005324">
    <property type="entry name" value="Ribosomal_uS5_C"/>
</dbReference>
<dbReference type="SUPFAM" id="SSF54768">
    <property type="entry name" value="dsRNA-binding domain-like"/>
    <property type="match status" value="1"/>
</dbReference>
<name>A0A250X085_9CHLO</name>
<dbReference type="PROSITE" id="PS50881">
    <property type="entry name" value="S5_DSRBD"/>
    <property type="match status" value="1"/>
</dbReference>
<dbReference type="PANTHER" id="PTHR48277">
    <property type="entry name" value="MITOCHONDRIAL RIBOSOMAL PROTEIN S5"/>
    <property type="match status" value="1"/>
</dbReference>
<proteinExistence type="inferred from homology"/>
<comment type="similarity">
    <text evidence="1 5">Belongs to the universal ribosomal protein uS5 family.</text>
</comment>
<dbReference type="GO" id="GO:0003735">
    <property type="term" value="F:structural constituent of ribosome"/>
    <property type="evidence" value="ECO:0007669"/>
    <property type="project" value="UniProtKB-UniRule"/>
</dbReference>
<dbReference type="SUPFAM" id="SSF54211">
    <property type="entry name" value="Ribosomal protein S5 domain 2-like"/>
    <property type="match status" value="1"/>
</dbReference>